<name>A0A087VUN3_9BIFI</name>
<dbReference type="OrthoDB" id="9790745at2"/>
<keyword evidence="2" id="KW-1185">Reference proteome</keyword>
<organism evidence="1 2">
    <name type="scientific">Bifidobacterium [indicum] DSM 20214 = LMG 11587</name>
    <dbReference type="NCBI Taxonomy" id="1341694"/>
    <lineage>
        <taxon>Bacteria</taxon>
        <taxon>Bacillati</taxon>
        <taxon>Actinomycetota</taxon>
        <taxon>Actinomycetes</taxon>
        <taxon>Bifidobacteriales</taxon>
        <taxon>Bifidobacteriaceae</taxon>
        <taxon>Bifidobacterium</taxon>
    </lineage>
</organism>
<accession>A0A087VUN3</accession>
<dbReference type="AlphaFoldDB" id="A0A087VUN3"/>
<sequence length="117" mass="13341">MGEVRIKRVYEDADKEDGVRILVDRLWPRGVSKEAAALDGWLKDVAPSPGLRTWWKHDPKRFREFADRYRSELDGNPAVADLLAIVRGNDRTSLIYAAKDPLVNHALVLRDYLTGIL</sequence>
<evidence type="ECO:0000313" key="2">
    <source>
        <dbReference type="Proteomes" id="UP000028569"/>
    </source>
</evidence>
<dbReference type="PANTHER" id="PTHR36849:SF1">
    <property type="entry name" value="CYTOPLASMIC PROTEIN"/>
    <property type="match status" value="1"/>
</dbReference>
<dbReference type="EMBL" id="CP006018">
    <property type="protein sequence ID" value="AIC92165.1"/>
    <property type="molecule type" value="Genomic_DNA"/>
</dbReference>
<dbReference type="Proteomes" id="UP000028569">
    <property type="component" value="Chromosome"/>
</dbReference>
<dbReference type="PANTHER" id="PTHR36849">
    <property type="entry name" value="CYTOPLASMIC PROTEIN-RELATED"/>
    <property type="match status" value="1"/>
</dbReference>
<dbReference type="RefSeq" id="WP_033490418.1">
    <property type="nucleotide sequence ID" value="NZ_CP006018.1"/>
</dbReference>
<gene>
    <name evidence="1" type="ORF">BINDI_0899</name>
</gene>
<protein>
    <submittedName>
        <fullName evidence="1">Putative transcriptional regulator, MarR family</fullName>
    </submittedName>
</protein>
<evidence type="ECO:0000313" key="1">
    <source>
        <dbReference type="EMBL" id="AIC92165.1"/>
    </source>
</evidence>
<reference evidence="1 2" key="1">
    <citation type="journal article" date="2014" name="Appl. Environ. Microbiol.">
        <title>Genomic encyclopedia of type strains of the genus Bifidobacterium.</title>
        <authorList>
            <person name="Milani C."/>
            <person name="Lugli G.A."/>
            <person name="Duranti S."/>
            <person name="Turroni F."/>
            <person name="Bottacini F."/>
            <person name="Mangifesta M."/>
            <person name="Sanchez B."/>
            <person name="Viappiani A."/>
            <person name="Mancabelli L."/>
            <person name="Taminiau B."/>
            <person name="Delcenserie V."/>
            <person name="Barrangou R."/>
            <person name="Margolles A."/>
            <person name="van Sinderen D."/>
            <person name="Ventura M."/>
        </authorList>
    </citation>
    <scope>NUCLEOTIDE SEQUENCE [LARGE SCALE GENOMIC DNA]</scope>
    <source>
        <strain evidence="1 2">LMG 11587</strain>
    </source>
</reference>
<dbReference type="InterPro" id="IPR052552">
    <property type="entry name" value="YeaO-like"/>
</dbReference>
<dbReference type="KEGG" id="bii:BINDI_0899"/>
<dbReference type="Pfam" id="PF22752">
    <property type="entry name" value="DUF488-N3i"/>
    <property type="match status" value="1"/>
</dbReference>
<proteinExistence type="predicted"/>
<dbReference type="HOGENOM" id="CLU_137928_0_1_11"/>